<keyword evidence="1 3" id="KW-0689">Ribosomal protein</keyword>
<dbReference type="GO" id="GO:0003735">
    <property type="term" value="F:structural constituent of ribosome"/>
    <property type="evidence" value="ECO:0007669"/>
    <property type="project" value="InterPro"/>
</dbReference>
<dbReference type="PANTHER" id="PTHR28066">
    <property type="entry name" value="37S RIBOSOMAL PROTEIN MRP10, MITOCHONDRIAL"/>
    <property type="match status" value="1"/>
</dbReference>
<accession>A0A319DRM0</accession>
<dbReference type="AlphaFoldDB" id="A0A319DRM0"/>
<keyword evidence="1" id="KW-0496">Mitochondrion</keyword>
<evidence type="ECO:0000313" key="3">
    <source>
        <dbReference type="EMBL" id="PYH93903.1"/>
    </source>
</evidence>
<evidence type="ECO:0000256" key="1">
    <source>
        <dbReference type="PIRNR" id="PIRNR037706"/>
    </source>
</evidence>
<dbReference type="VEuPathDB" id="FungiDB:BO71DRAFT_399345"/>
<dbReference type="STRING" id="1448320.A0A319DRM0"/>
<proteinExistence type="inferred from homology"/>
<reference evidence="3 4" key="1">
    <citation type="submission" date="2018-02" db="EMBL/GenBank/DDBJ databases">
        <title>The genomes of Aspergillus section Nigri reveals drivers in fungal speciation.</title>
        <authorList>
            <consortium name="DOE Joint Genome Institute"/>
            <person name="Vesth T.C."/>
            <person name="Nybo J."/>
            <person name="Theobald S."/>
            <person name="Brandl J."/>
            <person name="Frisvad J.C."/>
            <person name="Nielsen K.F."/>
            <person name="Lyhne E.K."/>
            <person name="Kogle M.E."/>
            <person name="Kuo A."/>
            <person name="Riley R."/>
            <person name="Clum A."/>
            <person name="Nolan M."/>
            <person name="Lipzen A."/>
            <person name="Salamov A."/>
            <person name="Henrissat B."/>
            <person name="Wiebenga A."/>
            <person name="De vries R.P."/>
            <person name="Grigoriev I.V."/>
            <person name="Mortensen U.H."/>
            <person name="Andersen M.R."/>
            <person name="Baker S.E."/>
        </authorList>
    </citation>
    <scope>NUCLEOTIDE SEQUENCE [LARGE SCALE GENOMIC DNA]</scope>
    <source>
        <strain evidence="3 4">CBS 707.79</strain>
    </source>
</reference>
<dbReference type="GO" id="GO:0005763">
    <property type="term" value="C:mitochondrial small ribosomal subunit"/>
    <property type="evidence" value="ECO:0007669"/>
    <property type="project" value="TreeGrafter"/>
</dbReference>
<sequence length="101" mass="11189">MPAKAATTRLNPIRLQSINQLRVKHPNKHESSPCVAVMSSMLSCWASQGQGSEGCTMIEQQLKKCMDAPKPRSTRNDPINYHLSRMYPKVVGPKKKNGVIG</sequence>
<comment type="subunit">
    <text evidence="1">Component of the mitochondrial small ribosomal subunit.</text>
</comment>
<comment type="subcellular location">
    <subcellularLocation>
        <location evidence="1">Mitochondrion</location>
    </subcellularLocation>
</comment>
<dbReference type="GO" id="GO:0032543">
    <property type="term" value="P:mitochondrial translation"/>
    <property type="evidence" value="ECO:0007669"/>
    <property type="project" value="InterPro"/>
</dbReference>
<name>A0A319DRM0_9EURO</name>
<evidence type="ECO:0000313" key="4">
    <source>
        <dbReference type="Proteomes" id="UP000247810"/>
    </source>
</evidence>
<dbReference type="Proteomes" id="UP000247810">
    <property type="component" value="Unassembled WGS sequence"/>
</dbReference>
<protein>
    <recommendedName>
        <fullName evidence="1">Small ribosomal subunit protein mS37</fullName>
    </recommendedName>
</protein>
<comment type="similarity">
    <text evidence="1">Belongs to the mitochondrion-specific ribosomal protein mS37 family.</text>
</comment>
<dbReference type="PIRSF" id="PIRSF037706">
    <property type="entry name" value="MRP10"/>
    <property type="match status" value="1"/>
</dbReference>
<gene>
    <name evidence="3" type="ORF">BO71DRAFT_399345</name>
</gene>
<keyword evidence="1" id="KW-0687">Ribonucleoprotein</keyword>
<dbReference type="EMBL" id="KZ825883">
    <property type="protein sequence ID" value="PYH93903.1"/>
    <property type="molecule type" value="Genomic_DNA"/>
</dbReference>
<dbReference type="OrthoDB" id="2210at2759"/>
<evidence type="ECO:0000256" key="2">
    <source>
        <dbReference type="SAM" id="MobiDB-lite"/>
    </source>
</evidence>
<organism evidence="3 4">
    <name type="scientific">Aspergillus ellipticus CBS 707.79</name>
    <dbReference type="NCBI Taxonomy" id="1448320"/>
    <lineage>
        <taxon>Eukaryota</taxon>
        <taxon>Fungi</taxon>
        <taxon>Dikarya</taxon>
        <taxon>Ascomycota</taxon>
        <taxon>Pezizomycotina</taxon>
        <taxon>Eurotiomycetes</taxon>
        <taxon>Eurotiomycetidae</taxon>
        <taxon>Eurotiales</taxon>
        <taxon>Aspergillaceae</taxon>
        <taxon>Aspergillus</taxon>
        <taxon>Aspergillus subgen. Circumdati</taxon>
    </lineage>
</organism>
<comment type="function">
    <text evidence="1">Component of the mitochondrial ribosome (mitoribosome), a dedicated translation machinery responsible for the synthesis of mitochondrial genome-encoded proteins, including at least some of the essential transmembrane subunits of the mitochondrial respiratory chain. The mitoribosomes are attached to the mitochondrial inner membrane and translation products are cotranslationally integrated into the membrane.</text>
</comment>
<dbReference type="PANTHER" id="PTHR28066:SF1">
    <property type="entry name" value="SMALL RIBOSOMAL SUBUNIT PROTEIN MS37"/>
    <property type="match status" value="1"/>
</dbReference>
<feature type="region of interest" description="Disordered" evidence="2">
    <location>
        <begin position="66"/>
        <end position="87"/>
    </location>
</feature>
<keyword evidence="4" id="KW-1185">Reference proteome</keyword>
<dbReference type="InterPro" id="IPR017264">
    <property type="entry name" value="Ribosomal_mS37_fun"/>
</dbReference>